<dbReference type="PRINTS" id="PR00344">
    <property type="entry name" value="BCTRLSENSOR"/>
</dbReference>
<dbReference type="Pfam" id="PF14827">
    <property type="entry name" value="dCache_3"/>
    <property type="match status" value="1"/>
</dbReference>
<dbReference type="SUPFAM" id="SSF55874">
    <property type="entry name" value="ATPase domain of HSP90 chaperone/DNA topoisomerase II/histidine kinase"/>
    <property type="match status" value="1"/>
</dbReference>
<dbReference type="InterPro" id="IPR004358">
    <property type="entry name" value="Sig_transdc_His_kin-like_C"/>
</dbReference>
<dbReference type="PaxDb" id="522772-Dacet_1731"/>
<name>D4H0I2_DENA2</name>
<dbReference type="SUPFAM" id="SSF52172">
    <property type="entry name" value="CheY-like"/>
    <property type="match status" value="1"/>
</dbReference>
<feature type="domain" description="Histidine kinase" evidence="18">
    <location>
        <begin position="427"/>
        <end position="648"/>
    </location>
</feature>
<gene>
    <name evidence="21" type="ordered locus">Dacet_1731</name>
</gene>
<evidence type="ECO:0000256" key="6">
    <source>
        <dbReference type="ARBA" id="ARBA00022679"/>
    </source>
</evidence>
<dbReference type="RefSeq" id="WP_013011006.1">
    <property type="nucleotide sequence ID" value="NC_013943.1"/>
</dbReference>
<evidence type="ECO:0000256" key="3">
    <source>
        <dbReference type="ARBA" id="ARBA00012438"/>
    </source>
</evidence>
<dbReference type="SUPFAM" id="SSF47226">
    <property type="entry name" value="Histidine-containing phosphotransfer domain, HPT domain"/>
    <property type="match status" value="1"/>
</dbReference>
<dbReference type="Pfam" id="PF02518">
    <property type="entry name" value="HATPase_c"/>
    <property type="match status" value="1"/>
</dbReference>
<evidence type="ECO:0000256" key="8">
    <source>
        <dbReference type="ARBA" id="ARBA00022741"/>
    </source>
</evidence>
<dbReference type="InterPro" id="IPR011006">
    <property type="entry name" value="CheY-like_superfamily"/>
</dbReference>
<dbReference type="SMART" id="SM00448">
    <property type="entry name" value="REC"/>
    <property type="match status" value="1"/>
</dbReference>
<keyword evidence="5 16" id="KW-0597">Phosphoprotein</keyword>
<evidence type="ECO:0000259" key="18">
    <source>
        <dbReference type="PROSITE" id="PS50109"/>
    </source>
</evidence>
<evidence type="ECO:0000256" key="7">
    <source>
        <dbReference type="ARBA" id="ARBA00022692"/>
    </source>
</evidence>
<dbReference type="Pfam" id="PF00512">
    <property type="entry name" value="HisKA"/>
    <property type="match status" value="1"/>
</dbReference>
<feature type="modified residue" description="4-aspartylphosphate" evidence="16">
    <location>
        <position position="866"/>
    </location>
</feature>
<dbReference type="SMART" id="SM00388">
    <property type="entry name" value="HisKA"/>
    <property type="match status" value="1"/>
</dbReference>
<dbReference type="CDD" id="cd06225">
    <property type="entry name" value="HAMP"/>
    <property type="match status" value="1"/>
</dbReference>
<dbReference type="InterPro" id="IPR003594">
    <property type="entry name" value="HATPase_dom"/>
</dbReference>
<keyword evidence="6" id="KW-0808">Transferase</keyword>
<evidence type="ECO:0000256" key="2">
    <source>
        <dbReference type="ARBA" id="ARBA00004651"/>
    </source>
</evidence>
<dbReference type="SUPFAM" id="SSF47384">
    <property type="entry name" value="Homodimeric domain of signal transducing histidine kinase"/>
    <property type="match status" value="1"/>
</dbReference>
<evidence type="ECO:0000256" key="11">
    <source>
        <dbReference type="ARBA" id="ARBA00022989"/>
    </source>
</evidence>
<keyword evidence="9 21" id="KW-0418">Kinase</keyword>
<evidence type="ECO:0000259" key="19">
    <source>
        <dbReference type="PROSITE" id="PS50110"/>
    </source>
</evidence>
<keyword evidence="12" id="KW-0902">Two-component regulatory system</keyword>
<evidence type="ECO:0000256" key="5">
    <source>
        <dbReference type="ARBA" id="ARBA00022553"/>
    </source>
</evidence>
<keyword evidence="22" id="KW-1185">Reference proteome</keyword>
<evidence type="ECO:0000256" key="14">
    <source>
        <dbReference type="ARBA" id="ARBA00064003"/>
    </source>
</evidence>
<evidence type="ECO:0000313" key="22">
    <source>
        <dbReference type="Proteomes" id="UP000002012"/>
    </source>
</evidence>
<dbReference type="InterPro" id="IPR036890">
    <property type="entry name" value="HATPase_C_sf"/>
</dbReference>
<dbReference type="eggNOG" id="COG2198">
    <property type="taxonomic scope" value="Bacteria"/>
</dbReference>
<evidence type="ECO:0000256" key="17">
    <source>
        <dbReference type="SAM" id="Phobius"/>
    </source>
</evidence>
<dbReference type="InterPro" id="IPR003660">
    <property type="entry name" value="HAMP_dom"/>
</dbReference>
<reference evidence="21 22" key="1">
    <citation type="journal article" date="2010" name="Stand. Genomic Sci.">
        <title>Complete genome sequence of Denitrovibrio acetiphilus type strain (N2460).</title>
        <authorList>
            <person name="Kiss H."/>
            <person name="Lang E."/>
            <person name="Lapidus A."/>
            <person name="Copeland A."/>
            <person name="Nolan M."/>
            <person name="Glavina Del Rio T."/>
            <person name="Chen F."/>
            <person name="Lucas S."/>
            <person name="Tice H."/>
            <person name="Cheng J.F."/>
            <person name="Han C."/>
            <person name="Goodwin L."/>
            <person name="Pitluck S."/>
            <person name="Liolios K."/>
            <person name="Pati A."/>
            <person name="Ivanova N."/>
            <person name="Mavromatis K."/>
            <person name="Chen A."/>
            <person name="Palaniappan K."/>
            <person name="Land M."/>
            <person name="Hauser L."/>
            <person name="Chang Y.J."/>
            <person name="Jeffries C.D."/>
            <person name="Detter J.C."/>
            <person name="Brettin T."/>
            <person name="Spring S."/>
            <person name="Rohde M."/>
            <person name="Goker M."/>
            <person name="Woyke T."/>
            <person name="Bristow J."/>
            <person name="Eisen J.A."/>
            <person name="Markowitz V."/>
            <person name="Hugenholtz P."/>
            <person name="Kyrpides N.C."/>
            <person name="Klenk H.P."/>
        </authorList>
    </citation>
    <scope>NUCLEOTIDE SEQUENCE [LARGE SCALE GENOMIC DNA]</scope>
    <source>
        <strain evidence="22">DSM 12809 / NBRC 114555 / N2460</strain>
    </source>
</reference>
<proteinExistence type="predicted"/>
<comment type="subunit">
    <text evidence="14">At low DSF concentrations, interacts with RpfF.</text>
</comment>
<dbReference type="PROSITE" id="PS50885">
    <property type="entry name" value="HAMP"/>
    <property type="match status" value="1"/>
</dbReference>
<keyword evidence="13 17" id="KW-0472">Membrane</keyword>
<dbReference type="OrthoDB" id="9803190at2"/>
<dbReference type="InterPro" id="IPR003661">
    <property type="entry name" value="HisK_dim/P_dom"/>
</dbReference>
<accession>D4H0I2</accession>
<dbReference type="EC" id="2.7.13.3" evidence="3"/>
<evidence type="ECO:0000256" key="4">
    <source>
        <dbReference type="ARBA" id="ARBA00022475"/>
    </source>
</evidence>
<protein>
    <recommendedName>
        <fullName evidence="15">Sensory/regulatory protein RpfC</fullName>
        <ecNumber evidence="3">2.7.13.3</ecNumber>
    </recommendedName>
</protein>
<evidence type="ECO:0000259" key="20">
    <source>
        <dbReference type="PROSITE" id="PS50885"/>
    </source>
</evidence>
<dbReference type="Gene3D" id="1.20.120.160">
    <property type="entry name" value="HPT domain"/>
    <property type="match status" value="1"/>
</dbReference>
<dbReference type="Gene3D" id="1.10.287.130">
    <property type="match status" value="1"/>
</dbReference>
<evidence type="ECO:0000256" key="1">
    <source>
        <dbReference type="ARBA" id="ARBA00000085"/>
    </source>
</evidence>
<evidence type="ECO:0000256" key="12">
    <source>
        <dbReference type="ARBA" id="ARBA00023012"/>
    </source>
</evidence>
<dbReference type="eggNOG" id="COG2205">
    <property type="taxonomic scope" value="Bacteria"/>
</dbReference>
<dbReference type="SMART" id="SM00387">
    <property type="entry name" value="HATPase_c"/>
    <property type="match status" value="1"/>
</dbReference>
<evidence type="ECO:0000256" key="13">
    <source>
        <dbReference type="ARBA" id="ARBA00023136"/>
    </source>
</evidence>
<evidence type="ECO:0000256" key="16">
    <source>
        <dbReference type="PROSITE-ProRule" id="PRU00169"/>
    </source>
</evidence>
<dbReference type="GO" id="GO:0000155">
    <property type="term" value="F:phosphorelay sensor kinase activity"/>
    <property type="evidence" value="ECO:0007669"/>
    <property type="project" value="InterPro"/>
</dbReference>
<dbReference type="InterPro" id="IPR005467">
    <property type="entry name" value="His_kinase_dom"/>
</dbReference>
<feature type="transmembrane region" description="Helical" evidence="17">
    <location>
        <begin position="12"/>
        <end position="32"/>
    </location>
</feature>
<keyword evidence="8" id="KW-0547">Nucleotide-binding</keyword>
<dbReference type="KEGG" id="dap:Dacet_1731"/>
<dbReference type="FunFam" id="3.30.565.10:FF:000010">
    <property type="entry name" value="Sensor histidine kinase RcsC"/>
    <property type="match status" value="1"/>
</dbReference>
<organism evidence="21 22">
    <name type="scientific">Denitrovibrio acetiphilus (strain DSM 12809 / NBRC 114555 / N2460)</name>
    <dbReference type="NCBI Taxonomy" id="522772"/>
    <lineage>
        <taxon>Bacteria</taxon>
        <taxon>Pseudomonadati</taxon>
        <taxon>Deferribacterota</taxon>
        <taxon>Deferribacteres</taxon>
        <taxon>Deferribacterales</taxon>
        <taxon>Geovibrionaceae</taxon>
        <taxon>Denitrovibrio</taxon>
    </lineage>
</organism>
<keyword evidence="10" id="KW-0067">ATP-binding</keyword>
<dbReference type="CDD" id="cd00082">
    <property type="entry name" value="HisKA"/>
    <property type="match status" value="1"/>
</dbReference>
<evidence type="ECO:0000256" key="10">
    <source>
        <dbReference type="ARBA" id="ARBA00022840"/>
    </source>
</evidence>
<dbReference type="Gene3D" id="3.30.565.10">
    <property type="entry name" value="Histidine kinase-like ATPase, C-terminal domain"/>
    <property type="match status" value="1"/>
</dbReference>
<feature type="domain" description="HAMP" evidence="20">
    <location>
        <begin position="319"/>
        <end position="373"/>
    </location>
</feature>
<dbReference type="InterPro" id="IPR029151">
    <property type="entry name" value="Sensor-like_sf"/>
</dbReference>
<dbReference type="eggNOG" id="COG0784">
    <property type="taxonomic scope" value="Bacteria"/>
</dbReference>
<keyword evidence="7 17" id="KW-0812">Transmembrane</keyword>
<dbReference type="InterPro" id="IPR036641">
    <property type="entry name" value="HPT_dom_sf"/>
</dbReference>
<dbReference type="CDD" id="cd17546">
    <property type="entry name" value="REC_hyHK_CKI1_RcsC-like"/>
    <property type="match status" value="1"/>
</dbReference>
<dbReference type="InParanoid" id="D4H0I2"/>
<dbReference type="CDD" id="cd16922">
    <property type="entry name" value="HATPase_EvgS-ArcB-TorS-like"/>
    <property type="match status" value="1"/>
</dbReference>
<dbReference type="GO" id="GO:0005524">
    <property type="term" value="F:ATP binding"/>
    <property type="evidence" value="ECO:0007669"/>
    <property type="project" value="UniProtKB-KW"/>
</dbReference>
<keyword evidence="4" id="KW-1003">Cell membrane</keyword>
<dbReference type="Pfam" id="PF00072">
    <property type="entry name" value="Response_reg"/>
    <property type="match status" value="1"/>
</dbReference>
<feature type="domain" description="Response regulatory" evidence="19">
    <location>
        <begin position="817"/>
        <end position="933"/>
    </location>
</feature>
<dbReference type="PANTHER" id="PTHR45339:SF1">
    <property type="entry name" value="HYBRID SIGNAL TRANSDUCTION HISTIDINE KINASE J"/>
    <property type="match status" value="1"/>
</dbReference>
<sequence length="1067" mass="119626" precursor="true">MKMFRPDLKFKILSLIFVFISVSAIILILSTYSKLRNDILQKNSEIFQTFTDIFHSEKDILTKKYSMSLDILMENRAVLDAFRLQDRNKLKSLINDLYNNRLKNFYDIEQLHFHLSPAVSLYRVHAPSKFGDDLSGFRKTVLKANLSKSMVAGLEVGRAGLGLRVVKPVWNNYDFIGTVELGGNINNLLSTPANATKIEYAVGIFMKSLEKSNFFDNKHNKITYKNMHIYDYSSPQIKDLITSSSIDRPDELIHAGNQYFMVKHIPLKDFSSDQIGYLLLSRDTTAEVSAMHTELLKQVIIIFSYALAAVALLSVILIKLIFSPLDKITNHITAVQKETDIPIKPVIIKGKSEIATLAAAFNLMNVKLAESFERINTQMHQIQEINTSLERRVSERTQQLELTNTRLKNAMGEIQFANEAKSEFLASMSHEIRTPMNAVLGLSYLMMQTELTGKQYDYISKIRSSANLLLEIVNDVLDFSKIEAGKLELETDVMNLKDNIKRIAGIIEVTVSKKNVSVQLEIDENIPDYLVGDSLRITQVLNNLATNAAKFTEQGHIEISAFLLTKNKNYAKIRITVSDTGIGIPTDKIPILFDSFTQVKRKNQKKQSGSGLGLSISKKILNAMESDITVESKEGEGSVFTFILTLMIADKDAIVTSCKNEEKLNNKRILVCEPAQQDCGSVTSFFRENMADVLNVTNQFSLIKQISKNTDCSSSLIFDMLVIDTSTLTDESFSMIRTAIENISKETFPPVILISGNSRITDAANEAIGDIRLFVVHKDQAMETLPSLAYELLMGEQSVKPDVECLKRTKHTNSGIKALIVDDNSINIQVVTEFADMLGLSYVTAKSGTEAVRKANESEFDIIFIDIIMPEMDGITATEKIRQNPKHAKTPIYALSASTMPEDVNRCRRAGMNGHIAKPVKLQDITMALRDCAIKTPSPEHTKPNEIDIPAGDELLNTEEALSNLNGNKKLYLELLTKYYSEYAGLDIKTRHMLKDSSPAQAKVFFHTIKGVAKTLGATKLSEYAEALEIMTDSHTQLLETPAMEHFCKEGRAIDLKLRDFLKNNPL</sequence>
<dbReference type="InterPro" id="IPR036097">
    <property type="entry name" value="HisK_dim/P_sf"/>
</dbReference>
<dbReference type="STRING" id="522772.Dacet_1731"/>
<evidence type="ECO:0000256" key="15">
    <source>
        <dbReference type="ARBA" id="ARBA00068150"/>
    </source>
</evidence>
<dbReference type="PROSITE" id="PS50110">
    <property type="entry name" value="RESPONSE_REGULATORY"/>
    <property type="match status" value="1"/>
</dbReference>
<dbReference type="EMBL" id="CP001968">
    <property type="protein sequence ID" value="ADD68495.1"/>
    <property type="molecule type" value="Genomic_DNA"/>
</dbReference>
<evidence type="ECO:0000313" key="21">
    <source>
        <dbReference type="EMBL" id="ADD68495.1"/>
    </source>
</evidence>
<dbReference type="FunFam" id="1.10.287.130:FF:000002">
    <property type="entry name" value="Two-component osmosensing histidine kinase"/>
    <property type="match status" value="1"/>
</dbReference>
<dbReference type="Proteomes" id="UP000002012">
    <property type="component" value="Chromosome"/>
</dbReference>
<dbReference type="InterPro" id="IPR001789">
    <property type="entry name" value="Sig_transdc_resp-reg_receiver"/>
</dbReference>
<comment type="catalytic activity">
    <reaction evidence="1">
        <text>ATP + protein L-histidine = ADP + protein N-phospho-L-histidine.</text>
        <dbReference type="EC" id="2.7.13.3"/>
    </reaction>
</comment>
<feature type="transmembrane region" description="Helical" evidence="17">
    <location>
        <begin position="299"/>
        <end position="322"/>
    </location>
</feature>
<dbReference type="SUPFAM" id="SSF103190">
    <property type="entry name" value="Sensory domain-like"/>
    <property type="match status" value="1"/>
</dbReference>
<comment type="subcellular location">
    <subcellularLocation>
        <location evidence="2">Cell membrane</location>
        <topology evidence="2">Multi-pass membrane protein</topology>
    </subcellularLocation>
</comment>
<keyword evidence="11 17" id="KW-1133">Transmembrane helix</keyword>
<dbReference type="AlphaFoldDB" id="D4H0I2"/>
<dbReference type="PROSITE" id="PS50109">
    <property type="entry name" value="HIS_KIN"/>
    <property type="match status" value="1"/>
</dbReference>
<dbReference type="PANTHER" id="PTHR45339">
    <property type="entry name" value="HYBRID SIGNAL TRANSDUCTION HISTIDINE KINASE J"/>
    <property type="match status" value="1"/>
</dbReference>
<dbReference type="Gene3D" id="6.10.340.10">
    <property type="match status" value="1"/>
</dbReference>
<dbReference type="InterPro" id="IPR029150">
    <property type="entry name" value="dCache_3"/>
</dbReference>
<dbReference type="HOGENOM" id="CLU_000445_104_15_0"/>
<dbReference type="Gene3D" id="3.40.50.2300">
    <property type="match status" value="1"/>
</dbReference>
<dbReference type="GO" id="GO:0005886">
    <property type="term" value="C:plasma membrane"/>
    <property type="evidence" value="ECO:0007669"/>
    <property type="project" value="UniProtKB-SubCell"/>
</dbReference>
<evidence type="ECO:0000256" key="9">
    <source>
        <dbReference type="ARBA" id="ARBA00022777"/>
    </source>
</evidence>